<dbReference type="Proteomes" id="UP001049176">
    <property type="component" value="Chromosome 5"/>
</dbReference>
<dbReference type="Pfam" id="PF18759">
    <property type="entry name" value="Plavaka"/>
    <property type="match status" value="1"/>
</dbReference>
<comment type="caution">
    <text evidence="3">The sequence shown here is derived from an EMBL/GenBank/DDBJ whole genome shotgun (WGS) entry which is preliminary data.</text>
</comment>
<sequence length="272" mass="31106">MFHQIPCPYQGCLRTFALQGHLTKHTNAVHQNEHRNLPTPPIHTNFDEPGPSVLLITPELEDIAVDPVNTEKHYHPILSGWKCDANGNRLPHGAPPEGPPVIENEWEPFANEAGFRIADLLYRKVEMSHARVNELLDIWFHDVSTRYGGTSAPFSSQQHLYEMIDSIKHGSVPWCCLETEVEPPEDTTPEYLKSSYQVWYRDPDTVLSNILSNQDFSDDFDTAPYVHVNKDSKCCWSDFMSGNYAFNHAVHFLYQEFQSAVLNKVAVLDEHF</sequence>
<evidence type="ECO:0000259" key="2">
    <source>
        <dbReference type="PROSITE" id="PS50157"/>
    </source>
</evidence>
<keyword evidence="1" id="KW-0862">Zinc</keyword>
<feature type="domain" description="C2H2-type" evidence="2">
    <location>
        <begin position="5"/>
        <end position="35"/>
    </location>
</feature>
<reference evidence="3" key="1">
    <citation type="journal article" date="2021" name="Genome Biol. Evol.">
        <title>The assembled and annotated genome of the fairy-ring fungus Marasmius oreades.</title>
        <authorList>
            <person name="Hiltunen M."/>
            <person name="Ament-Velasquez S.L."/>
            <person name="Johannesson H."/>
        </authorList>
    </citation>
    <scope>NUCLEOTIDE SEQUENCE</scope>
    <source>
        <strain evidence="3">03SP1</strain>
    </source>
</reference>
<dbReference type="RefSeq" id="XP_043008603.1">
    <property type="nucleotide sequence ID" value="XM_043153319.1"/>
</dbReference>
<dbReference type="PROSITE" id="PS50157">
    <property type="entry name" value="ZINC_FINGER_C2H2_2"/>
    <property type="match status" value="1"/>
</dbReference>
<dbReference type="EMBL" id="CM032185">
    <property type="protein sequence ID" value="KAG7092133.1"/>
    <property type="molecule type" value="Genomic_DNA"/>
</dbReference>
<dbReference type="GO" id="GO:0008270">
    <property type="term" value="F:zinc ion binding"/>
    <property type="evidence" value="ECO:0007669"/>
    <property type="project" value="UniProtKB-KW"/>
</dbReference>
<organism evidence="3 4">
    <name type="scientific">Marasmius oreades</name>
    <name type="common">fairy-ring Marasmius</name>
    <dbReference type="NCBI Taxonomy" id="181124"/>
    <lineage>
        <taxon>Eukaryota</taxon>
        <taxon>Fungi</taxon>
        <taxon>Dikarya</taxon>
        <taxon>Basidiomycota</taxon>
        <taxon>Agaricomycotina</taxon>
        <taxon>Agaricomycetes</taxon>
        <taxon>Agaricomycetidae</taxon>
        <taxon>Agaricales</taxon>
        <taxon>Marasmiineae</taxon>
        <taxon>Marasmiaceae</taxon>
        <taxon>Marasmius</taxon>
    </lineage>
</organism>
<accession>A0A9P7US70</accession>
<proteinExistence type="predicted"/>
<dbReference type="Gene3D" id="3.30.160.60">
    <property type="entry name" value="Classic Zinc Finger"/>
    <property type="match status" value="1"/>
</dbReference>
<dbReference type="InterPro" id="IPR013087">
    <property type="entry name" value="Znf_C2H2_type"/>
</dbReference>
<evidence type="ECO:0000256" key="1">
    <source>
        <dbReference type="PROSITE-ProRule" id="PRU00042"/>
    </source>
</evidence>
<dbReference type="OrthoDB" id="3199698at2759"/>
<keyword evidence="4" id="KW-1185">Reference proteome</keyword>
<evidence type="ECO:0000313" key="3">
    <source>
        <dbReference type="EMBL" id="KAG7092133.1"/>
    </source>
</evidence>
<dbReference type="GeneID" id="66077583"/>
<dbReference type="AlphaFoldDB" id="A0A9P7US70"/>
<evidence type="ECO:0000313" key="4">
    <source>
        <dbReference type="Proteomes" id="UP001049176"/>
    </source>
</evidence>
<dbReference type="InterPro" id="IPR041078">
    <property type="entry name" value="Plavaka"/>
</dbReference>
<keyword evidence="1" id="KW-0863">Zinc-finger</keyword>
<dbReference type="KEGG" id="more:E1B28_008507"/>
<dbReference type="PROSITE" id="PS00028">
    <property type="entry name" value="ZINC_FINGER_C2H2_1"/>
    <property type="match status" value="1"/>
</dbReference>
<gene>
    <name evidence="3" type="ORF">E1B28_008507</name>
</gene>
<name>A0A9P7US70_9AGAR</name>
<protein>
    <recommendedName>
        <fullName evidence="2">C2H2-type domain-containing protein</fullName>
    </recommendedName>
</protein>
<keyword evidence="1" id="KW-0479">Metal-binding</keyword>